<dbReference type="InterPro" id="IPR006640">
    <property type="entry name" value="SprT-like_domain"/>
</dbReference>
<dbReference type="Proteomes" id="UP000000664">
    <property type="component" value="Chromosome"/>
</dbReference>
<dbReference type="SMART" id="SM00731">
    <property type="entry name" value="SprT"/>
    <property type="match status" value="1"/>
</dbReference>
<keyword evidence="2" id="KW-0645">Protease</keyword>
<feature type="domain" description="SprT-like" evidence="1">
    <location>
        <begin position="40"/>
        <end position="184"/>
    </location>
</feature>
<accession>A0A805Z1T0</accession>
<name>A0A805Z1T0_LACGA</name>
<sequence length="188" mass="22332">MDRWAAISKAKNCDRSKEKDILSKTGKFISKINSKIMNQADLQKLVEEISLKYFHLPFRHEVKINNRMTTTGGRYFLNDHHIDINGHFLDEKYRSDLVGIIKHELTHYHLHLAGLGYQHRNRDFKNLLAQVGGSRYTPDIGLRRKQVKNYLYECEDCHFRYPRVRKVNTRRYRCGKCGGRLKLVRRNK</sequence>
<dbReference type="GO" id="GO:0008237">
    <property type="term" value="F:metallopeptidase activity"/>
    <property type="evidence" value="ECO:0007669"/>
    <property type="project" value="UniProtKB-KW"/>
</dbReference>
<gene>
    <name evidence="2" type="ordered locus">LGAS_1520</name>
</gene>
<dbReference type="Pfam" id="PF10263">
    <property type="entry name" value="SprT-like"/>
    <property type="match status" value="1"/>
</dbReference>
<keyword evidence="2" id="KW-0378">Hydrolase</keyword>
<evidence type="ECO:0000313" key="2">
    <source>
        <dbReference type="EMBL" id="ABJ60874.1"/>
    </source>
</evidence>
<dbReference type="AlphaFoldDB" id="A0A805Z1T0"/>
<evidence type="ECO:0000313" key="3">
    <source>
        <dbReference type="Proteomes" id="UP000000664"/>
    </source>
</evidence>
<keyword evidence="2" id="KW-0482">Metalloprotease</keyword>
<dbReference type="Pfam" id="PF17283">
    <property type="entry name" value="Zn_ribbon_SprT"/>
    <property type="match status" value="1"/>
</dbReference>
<protein>
    <submittedName>
        <fullName evidence="2">Zinc-dependent metalloprotease</fullName>
    </submittedName>
</protein>
<dbReference type="EMBL" id="CP000413">
    <property type="protein sequence ID" value="ABJ60874.1"/>
    <property type="molecule type" value="Genomic_DNA"/>
</dbReference>
<dbReference type="KEGG" id="lga:LGAS_1520"/>
<reference evidence="2 3" key="1">
    <citation type="journal article" date="2006" name="Proc. Natl. Acad. Sci. U.S.A.">
        <title>Comparative genomics of the lactic acid bacteria.</title>
        <authorList>
            <person name="Makarova K."/>
            <person name="Slesarev A."/>
            <person name="Wolf Y."/>
            <person name="Sorokin A."/>
            <person name="Mirkin B."/>
            <person name="Koonin E."/>
            <person name="Pavlov A."/>
            <person name="Pavlova N."/>
            <person name="Karamychev V."/>
            <person name="Polouchine N."/>
            <person name="Shakhova V."/>
            <person name="Grigoriev I."/>
            <person name="Lou Y."/>
            <person name="Rohksar D."/>
            <person name="Lucas S."/>
            <person name="Huang K."/>
            <person name="Goodstein D.M."/>
            <person name="Hawkins T."/>
            <person name="Plengvidhya V."/>
            <person name="Welker D."/>
            <person name="Hughes J."/>
            <person name="Goh Y."/>
            <person name="Benson A."/>
            <person name="Baldwin K."/>
            <person name="Lee J.H."/>
            <person name="Diaz-Muniz I."/>
            <person name="Dosti B."/>
            <person name="Smeianov V."/>
            <person name="Wechter W."/>
            <person name="Barabote R."/>
            <person name="Lorca G."/>
            <person name="Altermann E."/>
            <person name="Barrangou R."/>
            <person name="Ganesan B."/>
            <person name="Xie Y."/>
            <person name="Rawsthorne H."/>
            <person name="Tamir D."/>
            <person name="Parker C."/>
            <person name="Breidt F."/>
            <person name="Broadbent J."/>
            <person name="Hutkins R."/>
            <person name="O'Sullivan D."/>
            <person name="Steele J."/>
            <person name="Unlu G."/>
            <person name="Saier M."/>
            <person name="Klaenhammer T."/>
            <person name="Richardson P."/>
            <person name="Kozyavkin S."/>
            <person name="Weimer B."/>
            <person name="Mills D."/>
        </authorList>
    </citation>
    <scope>NUCLEOTIDE SEQUENCE [LARGE SCALE GENOMIC DNA]</scope>
    <source>
        <strain evidence="3">ATCC 33323 / DSM 20243 / BCRC 14619 / CIP 102991 / JCM 1131 / KCTC 3163 / NCIMB 11718 / NCTC 13722 / AM63</strain>
    </source>
</reference>
<proteinExistence type="predicted"/>
<dbReference type="InterPro" id="IPR035240">
    <property type="entry name" value="SprT_Zn_ribbon"/>
</dbReference>
<dbReference type="GO" id="GO:0006950">
    <property type="term" value="P:response to stress"/>
    <property type="evidence" value="ECO:0007669"/>
    <property type="project" value="UniProtKB-ARBA"/>
</dbReference>
<organism evidence="2 3">
    <name type="scientific">Lactobacillus gasseri (strain ATCC 33323 / DSM 20243 / BCRC 14619 / CIP 102991 / JCM 1131 / KCTC 3163 / NCIMB 11718 / NCTC 13722 / AM63)</name>
    <dbReference type="NCBI Taxonomy" id="324831"/>
    <lineage>
        <taxon>Bacteria</taxon>
        <taxon>Bacillati</taxon>
        <taxon>Bacillota</taxon>
        <taxon>Bacilli</taxon>
        <taxon>Lactobacillales</taxon>
        <taxon>Lactobacillaceae</taxon>
        <taxon>Lactobacillus</taxon>
    </lineage>
</organism>
<dbReference type="NCBIfam" id="NF003339">
    <property type="entry name" value="PRK04351.1"/>
    <property type="match status" value="1"/>
</dbReference>
<evidence type="ECO:0000259" key="1">
    <source>
        <dbReference type="SMART" id="SM00731"/>
    </source>
</evidence>